<dbReference type="Pfam" id="PF15344">
    <property type="entry name" value="FAM217"/>
    <property type="match status" value="1"/>
</dbReference>
<gene>
    <name evidence="2 4" type="primary">FAM217B</name>
</gene>
<keyword evidence="3" id="KW-1185">Reference proteome</keyword>
<dbReference type="InParanoid" id="A0A5F5PN97"/>
<dbReference type="VGNC" id="VGNC:17859">
    <property type="gene designation" value="FAM217B"/>
</dbReference>
<feature type="region of interest" description="Disordered" evidence="1">
    <location>
        <begin position="1"/>
        <end position="476"/>
    </location>
</feature>
<feature type="compositionally biased region" description="Polar residues" evidence="1">
    <location>
        <begin position="401"/>
        <end position="414"/>
    </location>
</feature>
<feature type="region of interest" description="Disordered" evidence="1">
    <location>
        <begin position="492"/>
        <end position="518"/>
    </location>
</feature>
<dbReference type="AlphaFoldDB" id="A0A5F5PN97"/>
<organism evidence="2 3">
    <name type="scientific">Equus caballus</name>
    <name type="common">Horse</name>
    <dbReference type="NCBI Taxonomy" id="9796"/>
    <lineage>
        <taxon>Eukaryota</taxon>
        <taxon>Metazoa</taxon>
        <taxon>Chordata</taxon>
        <taxon>Craniata</taxon>
        <taxon>Vertebrata</taxon>
        <taxon>Euteleostomi</taxon>
        <taxon>Mammalia</taxon>
        <taxon>Eutheria</taxon>
        <taxon>Laurasiatheria</taxon>
        <taxon>Perissodactyla</taxon>
        <taxon>Equidae</taxon>
        <taxon>Equus</taxon>
    </lineage>
</organism>
<dbReference type="Bgee" id="ENSECAG00000004770">
    <property type="expression patterns" value="Expressed in muscle tissue and 21 other cell types or tissues"/>
</dbReference>
<evidence type="ECO:0000313" key="3">
    <source>
        <dbReference type="Proteomes" id="UP000002281"/>
    </source>
</evidence>
<name>A0A5F5PN97_HORSE</name>
<dbReference type="PANTHER" id="PTHR22145">
    <property type="entry name" value="SI:CH211-266K22.6"/>
    <property type="match status" value="1"/>
</dbReference>
<feature type="region of interest" description="Disordered" evidence="1">
    <location>
        <begin position="746"/>
        <end position="785"/>
    </location>
</feature>
<evidence type="ECO:0000256" key="1">
    <source>
        <dbReference type="SAM" id="MobiDB-lite"/>
    </source>
</evidence>
<dbReference type="Ensembl" id="ENSECAT00000042208.3">
    <property type="protein sequence ID" value="ENSECAP00000049726.2"/>
    <property type="gene ID" value="ENSECAG00000004770.4"/>
</dbReference>
<reference evidence="2 3" key="1">
    <citation type="journal article" date="2009" name="Science">
        <title>Genome sequence, comparative analysis, and population genetics of the domestic horse.</title>
        <authorList>
            <consortium name="Broad Institute Genome Sequencing Platform"/>
            <consortium name="Broad Institute Whole Genome Assembly Team"/>
            <person name="Wade C.M."/>
            <person name="Giulotto E."/>
            <person name="Sigurdsson S."/>
            <person name="Zoli M."/>
            <person name="Gnerre S."/>
            <person name="Imsland F."/>
            <person name="Lear T.L."/>
            <person name="Adelson D.L."/>
            <person name="Bailey E."/>
            <person name="Bellone R.R."/>
            <person name="Bloecker H."/>
            <person name="Distl O."/>
            <person name="Edgar R.C."/>
            <person name="Garber M."/>
            <person name="Leeb T."/>
            <person name="Mauceli E."/>
            <person name="MacLeod J.N."/>
            <person name="Penedo M.C.T."/>
            <person name="Raison J.M."/>
            <person name="Sharpe T."/>
            <person name="Vogel J."/>
            <person name="Andersson L."/>
            <person name="Antczak D.F."/>
            <person name="Biagi T."/>
            <person name="Binns M.M."/>
            <person name="Chowdhary B.P."/>
            <person name="Coleman S.J."/>
            <person name="Della Valle G."/>
            <person name="Fryc S."/>
            <person name="Guerin G."/>
            <person name="Hasegawa T."/>
            <person name="Hill E.W."/>
            <person name="Jurka J."/>
            <person name="Kiialainen A."/>
            <person name="Lindgren G."/>
            <person name="Liu J."/>
            <person name="Magnani E."/>
            <person name="Mickelson J.R."/>
            <person name="Murray J."/>
            <person name="Nergadze S.G."/>
            <person name="Onofrio R."/>
            <person name="Pedroni S."/>
            <person name="Piras M.F."/>
            <person name="Raudsepp T."/>
            <person name="Rocchi M."/>
            <person name="Roeed K.H."/>
            <person name="Ryder O.A."/>
            <person name="Searle S."/>
            <person name="Skow L."/>
            <person name="Swinburne J.E."/>
            <person name="Syvaenen A.C."/>
            <person name="Tozaki T."/>
            <person name="Valberg S.J."/>
            <person name="Vaudin M."/>
            <person name="White J.R."/>
            <person name="Zody M.C."/>
            <person name="Lander E.S."/>
            <person name="Lindblad-Toh K."/>
        </authorList>
    </citation>
    <scope>NUCLEOTIDE SEQUENCE [LARGE SCALE GENOMIC DNA]</scope>
    <source>
        <strain evidence="2 3">Thoroughbred</strain>
    </source>
</reference>
<sequence length="785" mass="85093">ARPRRPPARDGGAEEALPHRAAASAQAPRARRRRPSTRADKGWRLESTRRPDRRGEHTALPEGTDAGGRNPPRPDSERRPVPTRAPSSHDAGQWTAGTGPGEGPVRTAALPTAGEPGGGPGRRAPSPRGAPRPGLSGRARGRPAGSSRPAPRRRPGPPAPHLPPAPALAGVSRTARRPRPHSPSPRDRREARTARPESAPAGPGAAARPFPQRLSLNRREADRPPPPEACPTPPPPSARPAVRKPARWRRLNLPPGGASAASPGSRRRRLVSKPQRPPPRLRRPTEGGKRAANRRRVLSPPRPISAAGGQAPPLAPGAGATRGRSQGRRGGRGSGLSSGGEESFPNIRGIKKSLPQLSSSSHRLSKNISNTTEKTVHQTLDDGQPCDFFKKGNRVNESHQKSSNMNAGPSWNKIQHSKNSSGKRRSKSQVPHVPSQLKGSLVGVSEPAEHQLKESISPKGKPERSPLSSRAQRASGNRLFLDFQSMKIIKEDADEDSASDLSDSERIPIPPSPLTPPDLNLRAEEIDPVYFDLHPGQGQAKPEYYYPDFLPPPFNSWDLRDMAVLLNTECRTGAVPRIGGLLGKYVDRLIQLEWLQIQTIQSEKAKGAKARPPTAPGMSGALKSPGRSKLIASALSKPHQEGAPQSGPSRRKDLRCEEVHPSYYTFETPPKPPEVLSSSRLCSQKQTFDMRTEEKKKKSHKSTKLQHWDWSCSDSSPKIDSSGNMRIPKQSVMILDSVDSYKASRSQAHANLKKKGKANNCGHATVSSEKKLKTNGVKQNTHKFK</sequence>
<dbReference type="PANTHER" id="PTHR22145:SF3">
    <property type="entry name" value="PROTEIN FAM217B"/>
    <property type="match status" value="1"/>
</dbReference>
<feature type="compositionally biased region" description="Basic and acidic residues" evidence="1">
    <location>
        <begin position="7"/>
        <end position="18"/>
    </location>
</feature>
<feature type="compositionally biased region" description="Low complexity" evidence="1">
    <location>
        <begin position="254"/>
        <end position="264"/>
    </location>
</feature>
<evidence type="ECO:0000313" key="4">
    <source>
        <dbReference type="VGNC" id="VGNC:17859"/>
    </source>
</evidence>
<reference evidence="2" key="3">
    <citation type="submission" date="2025-09" db="UniProtKB">
        <authorList>
            <consortium name="Ensembl"/>
        </authorList>
    </citation>
    <scope>IDENTIFICATION</scope>
    <source>
        <strain evidence="2">Thoroughbred</strain>
    </source>
</reference>
<feature type="compositionally biased region" description="Polar residues" evidence="1">
    <location>
        <begin position="355"/>
        <end position="373"/>
    </location>
</feature>
<dbReference type="Proteomes" id="UP000002281">
    <property type="component" value="Chromosome 22"/>
</dbReference>
<feature type="region of interest" description="Disordered" evidence="1">
    <location>
        <begin position="603"/>
        <end position="626"/>
    </location>
</feature>
<accession>A0A5F5PN97</accession>
<feature type="compositionally biased region" description="Basic and acidic residues" evidence="1">
    <location>
        <begin position="37"/>
        <end position="59"/>
    </location>
</feature>
<feature type="compositionally biased region" description="Low complexity" evidence="1">
    <location>
        <begin position="306"/>
        <end position="324"/>
    </location>
</feature>
<reference evidence="2" key="2">
    <citation type="submission" date="2025-08" db="UniProtKB">
        <authorList>
            <consortium name="Ensembl"/>
        </authorList>
    </citation>
    <scope>IDENTIFICATION</scope>
    <source>
        <strain evidence="2">Thoroughbred</strain>
    </source>
</reference>
<feature type="compositionally biased region" description="Pro residues" evidence="1">
    <location>
        <begin position="226"/>
        <end position="238"/>
    </location>
</feature>
<dbReference type="InterPro" id="IPR029266">
    <property type="entry name" value="FAM217"/>
</dbReference>
<dbReference type="ExpressionAtlas" id="A0A5F5PN97">
    <property type="expression patterns" value="baseline"/>
</dbReference>
<dbReference type="PaxDb" id="9796-ENSECAP00000049726"/>
<feature type="compositionally biased region" description="Low complexity" evidence="1">
    <location>
        <begin position="196"/>
        <end position="211"/>
    </location>
</feature>
<dbReference type="FunCoup" id="A0A5F5PN97">
    <property type="interactions" value="913"/>
</dbReference>
<dbReference type="GeneTree" id="ENSGT00940000154543"/>
<evidence type="ECO:0000313" key="2">
    <source>
        <dbReference type="Ensembl" id="ENSECAP00000049726.2"/>
    </source>
</evidence>
<proteinExistence type="predicted"/>
<feature type="compositionally biased region" description="Basic and acidic residues" evidence="1">
    <location>
        <begin position="184"/>
        <end position="195"/>
    </location>
</feature>
<feature type="compositionally biased region" description="Basic residues" evidence="1">
    <location>
        <begin position="241"/>
        <end position="250"/>
    </location>
</feature>
<feature type="compositionally biased region" description="Basic and acidic residues" evidence="1">
    <location>
        <begin position="388"/>
        <end position="400"/>
    </location>
</feature>
<protein>
    <submittedName>
        <fullName evidence="2">Family with sequence similarity 217 member B</fullName>
    </submittedName>
</protein>
<feature type="compositionally biased region" description="Low complexity" evidence="1">
    <location>
        <begin position="122"/>
        <end position="149"/>
    </location>
</feature>
<feature type="compositionally biased region" description="Pro residues" evidence="1">
    <location>
        <begin position="156"/>
        <end position="166"/>
    </location>
</feature>
<feature type="compositionally biased region" description="Polar residues" evidence="1">
    <location>
        <begin position="466"/>
        <end position="475"/>
    </location>
</feature>